<dbReference type="PANTHER" id="PTHR11219">
    <property type="entry name" value="TENEURIN AND N-ACETYLGLUCOSAMINE-1-PHOSPHODIESTER ALPHA-N-ACETYLGLUCOSAMINIDASE"/>
    <property type="match status" value="1"/>
</dbReference>
<dbReference type="RefSeq" id="WP_002685276.1">
    <property type="nucleotide sequence ID" value="NZ_JH600070.1"/>
</dbReference>
<proteinExistence type="predicted"/>
<dbReference type="NCBIfam" id="TIGR03696">
    <property type="entry name" value="Rhs_assc_core"/>
    <property type="match status" value="1"/>
</dbReference>
<dbReference type="InterPro" id="IPR056823">
    <property type="entry name" value="TEN-like_YD-shell"/>
</dbReference>
<sequence length="169" mass="18577">MRKTVGRVGKKVNGVLTQGFIYQGKLKPVAQLDGQGNLVARFVYASKANIPDYILKNGNTYRVISDHLGSPRLIIDVQTGTIAQRLNYDAFGNITPEFQPFGFAGGLYDVDTKLTRFGARDYEAETERWTSKDPINFKGGSANLFEYVGSAQSIGLTRQVSLLGLLLPL</sequence>
<evidence type="ECO:0000256" key="2">
    <source>
        <dbReference type="ARBA" id="ARBA00022737"/>
    </source>
</evidence>
<keyword evidence="2" id="KW-0677">Repeat</keyword>
<gene>
    <name evidence="5" type="ORF">BegalDRAFT_1506</name>
</gene>
<feature type="domain" description="Teneurin-like YD-shell" evidence="4">
    <location>
        <begin position="9"/>
        <end position="133"/>
    </location>
</feature>
<dbReference type="Pfam" id="PF25023">
    <property type="entry name" value="TEN_YD-shell"/>
    <property type="match status" value="1"/>
</dbReference>
<accession>I3CFJ7</accession>
<dbReference type="Proteomes" id="UP000005744">
    <property type="component" value="Unassembled WGS sequence"/>
</dbReference>
<evidence type="ECO:0000313" key="6">
    <source>
        <dbReference type="Proteomes" id="UP000005744"/>
    </source>
</evidence>
<evidence type="ECO:0000256" key="3">
    <source>
        <dbReference type="ARBA" id="ARBA00023157"/>
    </source>
</evidence>
<evidence type="ECO:0000256" key="1">
    <source>
        <dbReference type="ARBA" id="ARBA00022536"/>
    </source>
</evidence>
<name>I3CFJ7_9GAMM</name>
<keyword evidence="6" id="KW-1185">Reference proteome</keyword>
<dbReference type="OrthoDB" id="5620365at2"/>
<evidence type="ECO:0000259" key="4">
    <source>
        <dbReference type="Pfam" id="PF25023"/>
    </source>
</evidence>
<dbReference type="InterPro" id="IPR051216">
    <property type="entry name" value="Teneurin"/>
</dbReference>
<dbReference type="PANTHER" id="PTHR11219:SF69">
    <property type="entry name" value="TENEURIN-A"/>
    <property type="match status" value="1"/>
</dbReference>
<dbReference type="HOGENOM" id="CLU_1575436_0_0_6"/>
<reference evidence="5 6" key="1">
    <citation type="submission" date="2011-11" db="EMBL/GenBank/DDBJ databases">
        <title>Improved High-Quality Draft sequence of Beggiatoa alba B18lD.</title>
        <authorList>
            <consortium name="US DOE Joint Genome Institute"/>
            <person name="Lucas S."/>
            <person name="Han J."/>
            <person name="Lapidus A."/>
            <person name="Cheng J.-F."/>
            <person name="Goodwin L."/>
            <person name="Pitluck S."/>
            <person name="Peters L."/>
            <person name="Mikhailova N."/>
            <person name="Held B."/>
            <person name="Detter J.C."/>
            <person name="Han C."/>
            <person name="Tapia R."/>
            <person name="Land M."/>
            <person name="Hauser L."/>
            <person name="Kyrpides N."/>
            <person name="Ivanova N."/>
            <person name="Pagani I."/>
            <person name="Samuel K."/>
            <person name="Teske A."/>
            <person name="Mueller J."/>
            <person name="Woyke T."/>
        </authorList>
    </citation>
    <scope>NUCLEOTIDE SEQUENCE [LARGE SCALE GENOMIC DNA]</scope>
    <source>
        <strain evidence="5 6">B18LD</strain>
    </source>
</reference>
<dbReference type="Gene3D" id="2.180.10.10">
    <property type="entry name" value="RHS repeat-associated core"/>
    <property type="match status" value="1"/>
</dbReference>
<dbReference type="EMBL" id="JH600070">
    <property type="protein sequence ID" value="EIJ42390.1"/>
    <property type="molecule type" value="Genomic_DNA"/>
</dbReference>
<dbReference type="eggNOG" id="COG3209">
    <property type="taxonomic scope" value="Bacteria"/>
</dbReference>
<dbReference type="STRING" id="395493.BegalDRAFT_1506"/>
<keyword evidence="3" id="KW-1015">Disulfide bond</keyword>
<keyword evidence="1" id="KW-0245">EGF-like domain</keyword>
<protein>
    <submittedName>
        <fullName evidence="5">RHS repeat-associated core domain protein</fullName>
    </submittedName>
</protein>
<evidence type="ECO:0000313" key="5">
    <source>
        <dbReference type="EMBL" id="EIJ42390.1"/>
    </source>
</evidence>
<organism evidence="5 6">
    <name type="scientific">Beggiatoa alba B18LD</name>
    <dbReference type="NCBI Taxonomy" id="395493"/>
    <lineage>
        <taxon>Bacteria</taxon>
        <taxon>Pseudomonadati</taxon>
        <taxon>Pseudomonadota</taxon>
        <taxon>Gammaproteobacteria</taxon>
        <taxon>Thiotrichales</taxon>
        <taxon>Thiotrichaceae</taxon>
        <taxon>Beggiatoa</taxon>
    </lineage>
</organism>
<dbReference type="AlphaFoldDB" id="I3CFJ7"/>
<dbReference type="InterPro" id="IPR022385">
    <property type="entry name" value="Rhs_assc_core"/>
</dbReference>